<evidence type="ECO:0000313" key="1">
    <source>
        <dbReference type="EnsemblPlants" id="ONIVA04G05850.1"/>
    </source>
</evidence>
<reference evidence="1" key="1">
    <citation type="submission" date="2015-04" db="UniProtKB">
        <authorList>
            <consortium name="EnsemblPlants"/>
        </authorList>
    </citation>
    <scope>IDENTIFICATION</scope>
    <source>
        <strain evidence="1">SL10</strain>
    </source>
</reference>
<dbReference type="AlphaFoldDB" id="A0A0E0GZ20"/>
<dbReference type="Proteomes" id="UP000006591">
    <property type="component" value="Chromosome 4"/>
</dbReference>
<protein>
    <submittedName>
        <fullName evidence="1">Uncharacterized protein</fullName>
    </submittedName>
</protein>
<evidence type="ECO:0000313" key="2">
    <source>
        <dbReference type="Proteomes" id="UP000006591"/>
    </source>
</evidence>
<name>A0A0E0GZ20_ORYNI</name>
<dbReference type="EnsemblPlants" id="ONIVA04G05850.1">
    <property type="protein sequence ID" value="ONIVA04G05850.1"/>
    <property type="gene ID" value="ONIVA04G05850"/>
</dbReference>
<dbReference type="HOGENOM" id="CLU_2871547_0_0_1"/>
<sequence length="64" mass="7161">MEDIDDRHVCLKISNQESTTSMFRSHKQRHLVRLTDAQLALRQDASTVNGCEVPDTTGLGSFAE</sequence>
<dbReference type="Gramene" id="ONIVA04G05850.1">
    <property type="protein sequence ID" value="ONIVA04G05850.1"/>
    <property type="gene ID" value="ONIVA04G05850"/>
</dbReference>
<reference evidence="1" key="2">
    <citation type="submission" date="2018-04" db="EMBL/GenBank/DDBJ databases">
        <title>OnivRS2 (Oryza nivara Reference Sequence Version 2).</title>
        <authorList>
            <person name="Zhang J."/>
            <person name="Kudrna D."/>
            <person name="Lee S."/>
            <person name="Talag J."/>
            <person name="Rajasekar S."/>
            <person name="Welchert J."/>
            <person name="Hsing Y.-I."/>
            <person name="Wing R.A."/>
        </authorList>
    </citation>
    <scope>NUCLEOTIDE SEQUENCE [LARGE SCALE GENOMIC DNA]</scope>
    <source>
        <strain evidence="1">SL10</strain>
    </source>
</reference>
<organism evidence="1">
    <name type="scientific">Oryza nivara</name>
    <name type="common">Indian wild rice</name>
    <name type="synonym">Oryza sativa f. spontanea</name>
    <dbReference type="NCBI Taxonomy" id="4536"/>
    <lineage>
        <taxon>Eukaryota</taxon>
        <taxon>Viridiplantae</taxon>
        <taxon>Streptophyta</taxon>
        <taxon>Embryophyta</taxon>
        <taxon>Tracheophyta</taxon>
        <taxon>Spermatophyta</taxon>
        <taxon>Magnoliopsida</taxon>
        <taxon>Liliopsida</taxon>
        <taxon>Poales</taxon>
        <taxon>Poaceae</taxon>
        <taxon>BOP clade</taxon>
        <taxon>Oryzoideae</taxon>
        <taxon>Oryzeae</taxon>
        <taxon>Oryzinae</taxon>
        <taxon>Oryza</taxon>
    </lineage>
</organism>
<accession>A0A0E0GZ20</accession>
<keyword evidence="2" id="KW-1185">Reference proteome</keyword>
<proteinExistence type="predicted"/>